<evidence type="ECO:0000313" key="6">
    <source>
        <dbReference type="Proteomes" id="UP000669179"/>
    </source>
</evidence>
<dbReference type="RefSeq" id="WP_208258243.1">
    <property type="nucleotide sequence ID" value="NZ_JAGEOJ010000010.1"/>
</dbReference>
<comment type="catalytic activity">
    <reaction evidence="3">
        <text>a long-chain fatty acid + ATP + CoA = a long-chain fatty acyl-CoA + AMP + diphosphate</text>
        <dbReference type="Rhea" id="RHEA:15421"/>
        <dbReference type="ChEBI" id="CHEBI:30616"/>
        <dbReference type="ChEBI" id="CHEBI:33019"/>
        <dbReference type="ChEBI" id="CHEBI:57287"/>
        <dbReference type="ChEBI" id="CHEBI:57560"/>
        <dbReference type="ChEBI" id="CHEBI:83139"/>
        <dbReference type="ChEBI" id="CHEBI:456215"/>
        <dbReference type="EC" id="6.2.1.3"/>
    </reaction>
    <physiologicalReaction direction="left-to-right" evidence="3">
        <dbReference type="Rhea" id="RHEA:15422"/>
    </physiologicalReaction>
</comment>
<evidence type="ECO:0000256" key="1">
    <source>
        <dbReference type="ARBA" id="ARBA00022741"/>
    </source>
</evidence>
<name>A0A939PDR0_9ACTN</name>
<proteinExistence type="predicted"/>
<dbReference type="Pfam" id="PF23562">
    <property type="entry name" value="AMP-binding_C_3"/>
    <property type="match status" value="1"/>
</dbReference>
<evidence type="ECO:0000259" key="4">
    <source>
        <dbReference type="Pfam" id="PF00501"/>
    </source>
</evidence>
<keyword evidence="6" id="KW-1185">Reference proteome</keyword>
<dbReference type="SUPFAM" id="SSF56801">
    <property type="entry name" value="Acetyl-CoA synthetase-like"/>
    <property type="match status" value="1"/>
</dbReference>
<dbReference type="PANTHER" id="PTHR43272:SF33">
    <property type="entry name" value="AMP-BINDING DOMAIN-CONTAINING PROTEIN-RELATED"/>
    <property type="match status" value="1"/>
</dbReference>
<dbReference type="Pfam" id="PF00501">
    <property type="entry name" value="AMP-binding"/>
    <property type="match status" value="1"/>
</dbReference>
<protein>
    <submittedName>
        <fullName evidence="5">Long-chain fatty acid--CoA ligase</fullName>
    </submittedName>
</protein>
<dbReference type="InterPro" id="IPR000873">
    <property type="entry name" value="AMP-dep_synth/lig_dom"/>
</dbReference>
<dbReference type="InterPro" id="IPR042099">
    <property type="entry name" value="ANL_N_sf"/>
</dbReference>
<organism evidence="5 6">
    <name type="scientific">Actinomadura barringtoniae</name>
    <dbReference type="NCBI Taxonomy" id="1427535"/>
    <lineage>
        <taxon>Bacteria</taxon>
        <taxon>Bacillati</taxon>
        <taxon>Actinomycetota</taxon>
        <taxon>Actinomycetes</taxon>
        <taxon>Streptosporangiales</taxon>
        <taxon>Thermomonosporaceae</taxon>
        <taxon>Actinomadura</taxon>
    </lineage>
</organism>
<dbReference type="CDD" id="cd05907">
    <property type="entry name" value="VL_LC_FACS_like"/>
    <property type="match status" value="1"/>
</dbReference>
<keyword evidence="1" id="KW-0547">Nucleotide-binding</keyword>
<dbReference type="InterPro" id="IPR045851">
    <property type="entry name" value="AMP-bd_C_sf"/>
</dbReference>
<keyword evidence="5" id="KW-0436">Ligase</keyword>
<evidence type="ECO:0000256" key="3">
    <source>
        <dbReference type="ARBA" id="ARBA00024484"/>
    </source>
</evidence>
<dbReference type="PANTHER" id="PTHR43272">
    <property type="entry name" value="LONG-CHAIN-FATTY-ACID--COA LIGASE"/>
    <property type="match status" value="1"/>
</dbReference>
<dbReference type="Proteomes" id="UP000669179">
    <property type="component" value="Unassembled WGS sequence"/>
</dbReference>
<reference evidence="5" key="1">
    <citation type="submission" date="2021-03" db="EMBL/GenBank/DDBJ databases">
        <authorList>
            <person name="Kanchanasin P."/>
            <person name="Saeng-In P."/>
            <person name="Phongsopitanun W."/>
            <person name="Yuki M."/>
            <person name="Kudo T."/>
            <person name="Ohkuma M."/>
            <person name="Tanasupawat S."/>
        </authorList>
    </citation>
    <scope>NUCLEOTIDE SEQUENCE</scope>
    <source>
        <strain evidence="5">GKU 128</strain>
    </source>
</reference>
<evidence type="ECO:0000256" key="2">
    <source>
        <dbReference type="ARBA" id="ARBA00022840"/>
    </source>
</evidence>
<gene>
    <name evidence="5" type="ORF">J4573_24890</name>
</gene>
<dbReference type="GO" id="GO:0016020">
    <property type="term" value="C:membrane"/>
    <property type="evidence" value="ECO:0007669"/>
    <property type="project" value="TreeGrafter"/>
</dbReference>
<comment type="caution">
    <text evidence="5">The sequence shown here is derived from an EMBL/GenBank/DDBJ whole genome shotgun (WGS) entry which is preliminary data.</text>
</comment>
<evidence type="ECO:0000313" key="5">
    <source>
        <dbReference type="EMBL" id="MBO2450362.1"/>
    </source>
</evidence>
<accession>A0A939PDR0</accession>
<dbReference type="AlphaFoldDB" id="A0A939PDR0"/>
<feature type="domain" description="AMP-dependent synthetase/ligase" evidence="4">
    <location>
        <begin position="27"/>
        <end position="410"/>
    </location>
</feature>
<dbReference type="InterPro" id="IPR020845">
    <property type="entry name" value="AMP-binding_CS"/>
</dbReference>
<dbReference type="PROSITE" id="PS00455">
    <property type="entry name" value="AMP_BINDING"/>
    <property type="match status" value="1"/>
</dbReference>
<dbReference type="Gene3D" id="3.30.300.30">
    <property type="match status" value="1"/>
</dbReference>
<dbReference type="EMBL" id="JAGEOJ010000010">
    <property type="protein sequence ID" value="MBO2450362.1"/>
    <property type="molecule type" value="Genomic_DNA"/>
</dbReference>
<keyword evidence="2" id="KW-0067">ATP-binding</keyword>
<dbReference type="GO" id="GO:0005524">
    <property type="term" value="F:ATP binding"/>
    <property type="evidence" value="ECO:0007669"/>
    <property type="project" value="UniProtKB-KW"/>
</dbReference>
<sequence length="571" mass="60439">MGTDIGTDRARAFSASTLCEAFQITSAERAGQLAVRSHDGAVELTHAALGERVRALAAGLAGLGVERGDRVALMLTNRPEFHLIDTAAMHLGAVPFSIYNTSPPAQIAYLLTDAAPRVIVTERLFADAVRAANVPADHLVIVDRDETDGDGLGVGDRDGAGDGDTVGGGVLDLAGIEATPAPEGFDFEAAWRAVRPDDLLTLIYTSGTTGPPKGVELTHASMMAEIRGLQEAMPVTPGGRLISYLPSAHVADRWTSHYSGLMTWGMTVTTCPDPKALVGVAAQVHPTFFGGVPRIWEKLKAALEMLFPAELEAGDAAAAQKIKAAIGLDQAELFVAGAAPTPRDVLDFFARIDIPLLEGWGMSETSGFVTIIRPGDPCPGSVGPPLPGMEVRLAGDGELLCRGPVVMRGYRDRPDLTAETVDADGWLHTGDVATIDAAGRVTIVDRKKEMIISAGGKNMSPANIENAVKAESPLIAHAVCVGDNRPYNVALIVLDPETAAGRDPADPATQAEIEAAVGRANAQLSRVEQIKRFAVIADDWAPGGEELTPTMKLKRRPIAARYEREIEHLYR</sequence>
<dbReference type="GO" id="GO:0004467">
    <property type="term" value="F:long-chain fatty acid-CoA ligase activity"/>
    <property type="evidence" value="ECO:0007669"/>
    <property type="project" value="UniProtKB-EC"/>
</dbReference>
<dbReference type="Gene3D" id="3.40.50.12780">
    <property type="entry name" value="N-terminal domain of ligase-like"/>
    <property type="match status" value="1"/>
</dbReference>